<dbReference type="SUPFAM" id="SSF47266">
    <property type="entry name" value="4-helical cytokines"/>
    <property type="match status" value="1"/>
</dbReference>
<keyword evidence="11" id="KW-0472">Membrane</keyword>
<comment type="function">
    <text evidence="9">Cytokine with a wide variety of biological functions in immunity, tissue regeneration, and metabolism. Binds to IL6R, then the complex associates to the signaling subunit IL6ST/gp130 to trigger the intracellular IL6-signaling pathway. The interaction with the membrane-bound IL6R and IL6ST stimulates 'classic signaling', whereas the binding of IL6 and soluble IL6R to IL6ST stimulates 'trans-signaling'. Alternatively, 'cluster signaling' occurs when membrane-bound IL6:IL6R complexes on transmitter cells activate IL6ST receptors on neighboring receiver cells.</text>
</comment>
<comment type="subcellular location">
    <subcellularLocation>
        <location evidence="1">Secreted</location>
    </subcellularLocation>
</comment>
<evidence type="ECO:0000256" key="9">
    <source>
        <dbReference type="ARBA" id="ARBA00023441"/>
    </source>
</evidence>
<keyword evidence="7" id="KW-0339">Growth factor</keyword>
<dbReference type="PANTHER" id="PTHR48494">
    <property type="entry name" value="INTERLEUKIN-6"/>
    <property type="match status" value="1"/>
</dbReference>
<sequence length="224" mass="24815">SKKDSSICPPGTAIKFFSIASLGLLVVATAFPTSVTRNKPTRASSEKTAGQISYLIKEVFEMRKELCKNDETCIKSHVAVSENNLNLPKMTEKDGCFQTGYNRDNCLVRITSGLLEFQVYLRYIRNKFQESKNRDTAEHVQFSSKALIEILKQEVKDPSKIVFPSPTANINLLAKLDTQHAKAPYFKVSFSEPQQGQLIFTILEIKAQGLGLGLGLGLRGTALP</sequence>
<evidence type="ECO:0000256" key="6">
    <source>
        <dbReference type="ARBA" id="ARBA00022525"/>
    </source>
</evidence>
<evidence type="ECO:0000313" key="12">
    <source>
        <dbReference type="Ensembl" id="ENSUPAP00010001093.1"/>
    </source>
</evidence>
<keyword evidence="8" id="KW-1015">Disulfide bond</keyword>
<dbReference type="Proteomes" id="UP000694417">
    <property type="component" value="Unplaced"/>
</dbReference>
<dbReference type="GO" id="GO:0005896">
    <property type="term" value="C:interleukin-6 receptor complex"/>
    <property type="evidence" value="ECO:0007669"/>
    <property type="project" value="TreeGrafter"/>
</dbReference>
<evidence type="ECO:0000256" key="10">
    <source>
        <dbReference type="ARBA" id="ARBA00023468"/>
    </source>
</evidence>
<dbReference type="GO" id="GO:0046427">
    <property type="term" value="P:positive regulation of receptor signaling pathway via JAK-STAT"/>
    <property type="evidence" value="ECO:0007669"/>
    <property type="project" value="TreeGrafter"/>
</dbReference>
<keyword evidence="11" id="KW-0812">Transmembrane</keyword>
<evidence type="ECO:0000256" key="1">
    <source>
        <dbReference type="ARBA" id="ARBA00004613"/>
    </source>
</evidence>
<keyword evidence="11" id="KW-1133">Transmembrane helix</keyword>
<reference evidence="12" key="2">
    <citation type="submission" date="2025-09" db="UniProtKB">
        <authorList>
            <consortium name="Ensembl"/>
        </authorList>
    </citation>
    <scope>IDENTIFICATION</scope>
</reference>
<evidence type="ECO:0000256" key="7">
    <source>
        <dbReference type="ARBA" id="ARBA00023030"/>
    </source>
</evidence>
<dbReference type="InterPro" id="IPR003574">
    <property type="entry name" value="IL-6-like"/>
</dbReference>
<reference evidence="12" key="1">
    <citation type="submission" date="2025-08" db="UniProtKB">
        <authorList>
            <consortium name="Ensembl"/>
        </authorList>
    </citation>
    <scope>IDENTIFICATION</scope>
</reference>
<dbReference type="GO" id="GO:0005615">
    <property type="term" value="C:extracellular space"/>
    <property type="evidence" value="ECO:0007669"/>
    <property type="project" value="UniProtKB-KW"/>
</dbReference>
<accession>A0A8D2GHA0</accession>
<keyword evidence="6" id="KW-0964">Secreted</keyword>
<evidence type="ECO:0000256" key="2">
    <source>
        <dbReference type="ARBA" id="ARBA00007432"/>
    </source>
</evidence>
<evidence type="ECO:0000256" key="8">
    <source>
        <dbReference type="ARBA" id="ARBA00023157"/>
    </source>
</evidence>
<evidence type="ECO:0000256" key="5">
    <source>
        <dbReference type="ARBA" id="ARBA00022514"/>
    </source>
</evidence>
<keyword evidence="4" id="KW-0011">Acute phase</keyword>
<dbReference type="GO" id="GO:0005138">
    <property type="term" value="F:interleukin-6 receptor binding"/>
    <property type="evidence" value="ECO:0007669"/>
    <property type="project" value="InterPro"/>
</dbReference>
<comment type="subunit">
    <text evidence="10">Component of a hexamer of two molecules each of IL6, IL6R and IL6ST; first binds to IL6R to associate with the signaling subunit IL6ST. Interacts with IL6R (via the N-terminal ectodomain); this interaction may be affected by IL6R-binding with SORL1, hence decreasing IL6 cis signaling. Interacts with SORL1 (via the N-terminal ectodomain); this interaction leads to IL6 internalization and lysosomal degradation. May form a trimeric complex with the soluble SORL1 ectodomain and soluble IL6R receptor; this interaction might stabilize circulating IL6, hence promoting IL6 trans signaling.</text>
</comment>
<dbReference type="GO" id="GO:0006955">
    <property type="term" value="P:immune response"/>
    <property type="evidence" value="ECO:0007669"/>
    <property type="project" value="InterPro"/>
</dbReference>
<dbReference type="PROSITE" id="PS00254">
    <property type="entry name" value="INTERLEUKIN_6"/>
    <property type="match status" value="1"/>
</dbReference>
<dbReference type="PRINTS" id="PR00433">
    <property type="entry name" value="IL6GCSFMGF"/>
</dbReference>
<dbReference type="Ensembl" id="ENSUPAT00010001257.1">
    <property type="protein sequence ID" value="ENSUPAP00010001093.1"/>
    <property type="gene ID" value="ENSUPAG00010000915.1"/>
</dbReference>
<dbReference type="Pfam" id="PF00489">
    <property type="entry name" value="IL6"/>
    <property type="match status" value="1"/>
</dbReference>
<keyword evidence="13" id="KW-1185">Reference proteome</keyword>
<dbReference type="PANTHER" id="PTHR48494:SF1">
    <property type="entry name" value="INTERLEUKIN-6"/>
    <property type="match status" value="1"/>
</dbReference>
<comment type="similarity">
    <text evidence="2">Belongs to the IL-6 superfamily.</text>
</comment>
<dbReference type="GO" id="GO:0008083">
    <property type="term" value="F:growth factor activity"/>
    <property type="evidence" value="ECO:0007669"/>
    <property type="project" value="UniProtKB-KW"/>
</dbReference>
<dbReference type="GO" id="GO:0051240">
    <property type="term" value="P:positive regulation of multicellular organismal process"/>
    <property type="evidence" value="ECO:0007669"/>
    <property type="project" value="UniProtKB-ARBA"/>
</dbReference>
<dbReference type="GO" id="GO:0030154">
    <property type="term" value="P:cell differentiation"/>
    <property type="evidence" value="ECO:0007669"/>
    <property type="project" value="InterPro"/>
</dbReference>
<feature type="transmembrane region" description="Helical" evidence="11">
    <location>
        <begin position="12"/>
        <end position="31"/>
    </location>
</feature>
<dbReference type="GeneTree" id="ENSGT00390000000878"/>
<dbReference type="SMART" id="SM00126">
    <property type="entry name" value="IL6"/>
    <property type="match status" value="1"/>
</dbReference>
<dbReference type="PRINTS" id="PR00434">
    <property type="entry name" value="INTERLEUKIN6"/>
</dbReference>
<protein>
    <recommendedName>
        <fullName evidence="3">Interleukin-6</fullName>
    </recommendedName>
</protein>
<dbReference type="InterPro" id="IPR030473">
    <property type="entry name" value="IL6/GCSF/MGF_CS"/>
</dbReference>
<evidence type="ECO:0000313" key="13">
    <source>
        <dbReference type="Proteomes" id="UP000694417"/>
    </source>
</evidence>
<organism evidence="12 13">
    <name type="scientific">Urocitellus parryii</name>
    <name type="common">Arctic ground squirrel</name>
    <name type="synonym">Spermophilus parryii</name>
    <dbReference type="NCBI Taxonomy" id="9999"/>
    <lineage>
        <taxon>Eukaryota</taxon>
        <taxon>Metazoa</taxon>
        <taxon>Chordata</taxon>
        <taxon>Craniata</taxon>
        <taxon>Vertebrata</taxon>
        <taxon>Euteleostomi</taxon>
        <taxon>Mammalia</taxon>
        <taxon>Eutheria</taxon>
        <taxon>Euarchontoglires</taxon>
        <taxon>Glires</taxon>
        <taxon>Rodentia</taxon>
        <taxon>Sciuromorpha</taxon>
        <taxon>Sciuridae</taxon>
        <taxon>Xerinae</taxon>
        <taxon>Marmotini</taxon>
        <taxon>Urocitellus</taxon>
    </lineage>
</organism>
<proteinExistence type="inferred from homology"/>
<dbReference type="GO" id="GO:0006953">
    <property type="term" value="P:acute-phase response"/>
    <property type="evidence" value="ECO:0007669"/>
    <property type="project" value="UniProtKB-KW"/>
</dbReference>
<evidence type="ECO:0000256" key="3">
    <source>
        <dbReference type="ARBA" id="ARBA00019464"/>
    </source>
</evidence>
<evidence type="ECO:0000256" key="11">
    <source>
        <dbReference type="SAM" id="Phobius"/>
    </source>
</evidence>
<dbReference type="Gene3D" id="1.20.1250.10">
    <property type="match status" value="1"/>
</dbReference>
<dbReference type="InterPro" id="IPR030474">
    <property type="entry name" value="IL-6/GCSF/MGF"/>
</dbReference>
<dbReference type="AlphaFoldDB" id="A0A8D2GHA0"/>
<evidence type="ECO:0000256" key="4">
    <source>
        <dbReference type="ARBA" id="ARBA00022486"/>
    </source>
</evidence>
<name>A0A8D2GHA0_UROPR</name>
<dbReference type="GO" id="GO:0005125">
    <property type="term" value="F:cytokine activity"/>
    <property type="evidence" value="ECO:0007669"/>
    <property type="project" value="UniProtKB-KW"/>
</dbReference>
<dbReference type="InterPro" id="IPR009079">
    <property type="entry name" value="4_helix_cytokine-like_core"/>
</dbReference>
<keyword evidence="5" id="KW-0202">Cytokine</keyword>